<dbReference type="EMBL" id="BFEA01003888">
    <property type="protein sequence ID" value="GBG45740.1"/>
    <property type="molecule type" value="Genomic_DNA"/>
</dbReference>
<comment type="caution">
    <text evidence="2">The sequence shown here is derived from an EMBL/GenBank/DDBJ whole genome shotgun (WGS) entry which is preliminary data.</text>
</comment>
<accession>A0A388JKJ2</accession>
<dbReference type="InterPro" id="IPR036397">
    <property type="entry name" value="RNaseH_sf"/>
</dbReference>
<dbReference type="PANTHER" id="PTHR37984:SF5">
    <property type="entry name" value="PROTEIN NYNRIN-LIKE"/>
    <property type="match status" value="1"/>
</dbReference>
<dbReference type="Gramene" id="GBG45740">
    <property type="protein sequence ID" value="GBG45740"/>
    <property type="gene ID" value="CBR_g79209"/>
</dbReference>
<dbReference type="Gene3D" id="3.30.420.10">
    <property type="entry name" value="Ribonuclease H-like superfamily/Ribonuclease H"/>
    <property type="match status" value="1"/>
</dbReference>
<dbReference type="PANTHER" id="PTHR37984">
    <property type="entry name" value="PROTEIN CBG26694"/>
    <property type="match status" value="1"/>
</dbReference>
<dbReference type="Pfam" id="PF00665">
    <property type="entry name" value="rve"/>
    <property type="match status" value="1"/>
</dbReference>
<sequence length="201" mass="22972">RWIEVIEQYDFEPHYIKGEYNKVADALSRRPDFSGALITEFGLADDVTQSMVEAYRENRFMSEIICKLEVKDKATSAEFELVNGVLFLEKAGNRRLPGQSLTMDFMDTLFTSKSGMRHIFVIVDRFSKYARLVAMSETAKTEHVIKLFKENWVRDFGLPKSIVSDRDVRFTSELWKAAAAEQGTQLQMTSGNHPEANGQAE</sequence>
<dbReference type="Proteomes" id="UP000265515">
    <property type="component" value="Unassembled WGS sequence"/>
</dbReference>
<evidence type="ECO:0000259" key="1">
    <source>
        <dbReference type="PROSITE" id="PS50994"/>
    </source>
</evidence>
<feature type="non-terminal residue" evidence="2">
    <location>
        <position position="1"/>
    </location>
</feature>
<gene>
    <name evidence="2" type="ORF">CBR_g79209</name>
</gene>
<dbReference type="AlphaFoldDB" id="A0A388JKJ2"/>
<proteinExistence type="predicted"/>
<keyword evidence="3" id="KW-1185">Reference proteome</keyword>
<dbReference type="InterPro" id="IPR012337">
    <property type="entry name" value="RNaseH-like_sf"/>
</dbReference>
<name>A0A388JKJ2_CHABU</name>
<dbReference type="OrthoDB" id="407598at2759"/>
<protein>
    <recommendedName>
        <fullName evidence="1">Integrase catalytic domain-containing protein</fullName>
    </recommendedName>
</protein>
<dbReference type="InterPro" id="IPR050951">
    <property type="entry name" value="Retrovirus_Pol_polyprotein"/>
</dbReference>
<dbReference type="InterPro" id="IPR001584">
    <property type="entry name" value="Integrase_cat-core"/>
</dbReference>
<reference evidence="2 3" key="1">
    <citation type="journal article" date="2018" name="Cell">
        <title>The Chara Genome: Secondary Complexity and Implications for Plant Terrestrialization.</title>
        <authorList>
            <person name="Nishiyama T."/>
            <person name="Sakayama H."/>
            <person name="Vries J.D."/>
            <person name="Buschmann H."/>
            <person name="Saint-Marcoux D."/>
            <person name="Ullrich K.K."/>
            <person name="Haas F.B."/>
            <person name="Vanderstraeten L."/>
            <person name="Becker D."/>
            <person name="Lang D."/>
            <person name="Vosolsobe S."/>
            <person name="Rombauts S."/>
            <person name="Wilhelmsson P.K.I."/>
            <person name="Janitza P."/>
            <person name="Kern R."/>
            <person name="Heyl A."/>
            <person name="Rumpler F."/>
            <person name="Villalobos L.I.A.C."/>
            <person name="Clay J.M."/>
            <person name="Skokan R."/>
            <person name="Toyoda A."/>
            <person name="Suzuki Y."/>
            <person name="Kagoshima H."/>
            <person name="Schijlen E."/>
            <person name="Tajeshwar N."/>
            <person name="Catarino B."/>
            <person name="Hetherington A.J."/>
            <person name="Saltykova A."/>
            <person name="Bonnot C."/>
            <person name="Breuninger H."/>
            <person name="Symeonidi A."/>
            <person name="Radhakrishnan G.V."/>
            <person name="Van Nieuwerburgh F."/>
            <person name="Deforce D."/>
            <person name="Chang C."/>
            <person name="Karol K.G."/>
            <person name="Hedrich R."/>
            <person name="Ulvskov P."/>
            <person name="Glockner G."/>
            <person name="Delwiche C.F."/>
            <person name="Petrasek J."/>
            <person name="Van de Peer Y."/>
            <person name="Friml J."/>
            <person name="Beilby M."/>
            <person name="Dolan L."/>
            <person name="Kohara Y."/>
            <person name="Sugano S."/>
            <person name="Fujiyama A."/>
            <person name="Delaux P.-M."/>
            <person name="Quint M."/>
            <person name="TheiBen G."/>
            <person name="Hagemann M."/>
            <person name="Harholt J."/>
            <person name="Dunand C."/>
            <person name="Zachgo S."/>
            <person name="Langdale J."/>
            <person name="Maumus F."/>
            <person name="Straeten D.V.D."/>
            <person name="Gould S.B."/>
            <person name="Rensing S.A."/>
        </authorList>
    </citation>
    <scope>NUCLEOTIDE SEQUENCE [LARGE SCALE GENOMIC DNA]</scope>
    <source>
        <strain evidence="2 3">S276</strain>
    </source>
</reference>
<dbReference type="GO" id="GO:0003676">
    <property type="term" value="F:nucleic acid binding"/>
    <property type="evidence" value="ECO:0007669"/>
    <property type="project" value="InterPro"/>
</dbReference>
<organism evidence="2 3">
    <name type="scientific">Chara braunii</name>
    <name type="common">Braun's stonewort</name>
    <dbReference type="NCBI Taxonomy" id="69332"/>
    <lineage>
        <taxon>Eukaryota</taxon>
        <taxon>Viridiplantae</taxon>
        <taxon>Streptophyta</taxon>
        <taxon>Charophyceae</taxon>
        <taxon>Charales</taxon>
        <taxon>Characeae</taxon>
        <taxon>Chara</taxon>
    </lineage>
</organism>
<feature type="domain" description="Integrase catalytic" evidence="1">
    <location>
        <begin position="93"/>
        <end position="201"/>
    </location>
</feature>
<dbReference type="SUPFAM" id="SSF53098">
    <property type="entry name" value="Ribonuclease H-like"/>
    <property type="match status" value="1"/>
</dbReference>
<dbReference type="PROSITE" id="PS50994">
    <property type="entry name" value="INTEGRASE"/>
    <property type="match status" value="1"/>
</dbReference>
<evidence type="ECO:0000313" key="2">
    <source>
        <dbReference type="EMBL" id="GBG45740.1"/>
    </source>
</evidence>
<evidence type="ECO:0000313" key="3">
    <source>
        <dbReference type="Proteomes" id="UP000265515"/>
    </source>
</evidence>
<dbReference type="GO" id="GO:0015074">
    <property type="term" value="P:DNA integration"/>
    <property type="evidence" value="ECO:0007669"/>
    <property type="project" value="InterPro"/>
</dbReference>